<protein>
    <submittedName>
        <fullName evidence="3">Uncharacterized protein</fullName>
    </submittedName>
</protein>
<evidence type="ECO:0000313" key="3">
    <source>
        <dbReference type="EMBL" id="EKM55202.1"/>
    </source>
</evidence>
<dbReference type="HOGENOM" id="CLU_501618_0_0_1"/>
<dbReference type="KEGG" id="pco:PHACADRAFT_28258"/>
<dbReference type="Proteomes" id="UP000008370">
    <property type="component" value="Unassembled WGS sequence"/>
</dbReference>
<feature type="coiled-coil region" evidence="1">
    <location>
        <begin position="5"/>
        <end position="32"/>
    </location>
</feature>
<proteinExistence type="predicted"/>
<dbReference type="InParanoid" id="K5WXI8"/>
<evidence type="ECO:0000313" key="4">
    <source>
        <dbReference type="Proteomes" id="UP000008370"/>
    </source>
</evidence>
<dbReference type="GeneID" id="18919536"/>
<dbReference type="AlphaFoldDB" id="K5WXI8"/>
<organism evidence="3 4">
    <name type="scientific">Phanerochaete carnosa (strain HHB-10118-sp)</name>
    <name type="common">White-rot fungus</name>
    <name type="synonym">Peniophora carnosa</name>
    <dbReference type="NCBI Taxonomy" id="650164"/>
    <lineage>
        <taxon>Eukaryota</taxon>
        <taxon>Fungi</taxon>
        <taxon>Dikarya</taxon>
        <taxon>Basidiomycota</taxon>
        <taxon>Agaricomycotina</taxon>
        <taxon>Agaricomycetes</taxon>
        <taxon>Polyporales</taxon>
        <taxon>Phanerochaetaceae</taxon>
        <taxon>Phanerochaete</taxon>
    </lineage>
</organism>
<keyword evidence="4" id="KW-1185">Reference proteome</keyword>
<name>K5WXI8_PHACS</name>
<accession>K5WXI8</accession>
<feature type="region of interest" description="Disordered" evidence="2">
    <location>
        <begin position="477"/>
        <end position="543"/>
    </location>
</feature>
<dbReference type="RefSeq" id="XP_007395228.1">
    <property type="nucleotide sequence ID" value="XM_007395166.1"/>
</dbReference>
<keyword evidence="1" id="KW-0175">Coiled coil</keyword>
<dbReference type="EMBL" id="JH930472">
    <property type="protein sequence ID" value="EKM55202.1"/>
    <property type="molecule type" value="Genomic_DNA"/>
</dbReference>
<sequence>MRTKILQLQDLIDELKDQVTELKSKKKRSKGAASSPAVLEHATIIESRARLYLKMFGLWISTAALNTPITFDPRCDLFRESRFTNEDDELQAEAEQVHMVYHLLPSAADGTNAQRDAITALIGQSPGFTDLFSATMNSHRYTFTNSMGKAMALRPPPGIGQAAWTNRATMASDPVAQRLRGDVQNNWPLVLFREDHINQINGLYMDEWLPKLARFCLFGPTSVDSNVPGNARALEWRWCWITPQLIASTGVLNKSNSYIKLIKVIFWLSGDAQLLPMGCEPVKRMYQDMWKAHCKMLIKEWNHQLLPVRRLWQSIVFHGVRGAEAYSSSQNAQTSSGSEPDPDFGSNNEFLKNYERCMSLNESNMWNTSRPPSPTPLPSHLFSASCTSSALLSLAAPVVSRSALSHESAASQPQAIAATPVSTAASAMSGRRAPSTVAALHLLAPDLNGEGDGEAGCAESSLPSMEHVTTDDGVAAAENNGRMNQASSDSTRRSIRLTHRTSEDPETDANDSTDGRGAVRGRGARGRGRGRGDRGGRGSHDPP</sequence>
<feature type="compositionally biased region" description="Basic and acidic residues" evidence="2">
    <location>
        <begin position="530"/>
        <end position="543"/>
    </location>
</feature>
<evidence type="ECO:0000256" key="1">
    <source>
        <dbReference type="SAM" id="Coils"/>
    </source>
</evidence>
<reference evidence="3 4" key="1">
    <citation type="journal article" date="2012" name="BMC Genomics">
        <title>Comparative genomics of the white-rot fungi, Phanerochaete carnosa and P. chrysosporium, to elucidate the genetic basis of the distinct wood types they colonize.</title>
        <authorList>
            <person name="Suzuki H."/>
            <person name="MacDonald J."/>
            <person name="Syed K."/>
            <person name="Salamov A."/>
            <person name="Hori C."/>
            <person name="Aerts A."/>
            <person name="Henrissat B."/>
            <person name="Wiebenga A."/>
            <person name="vanKuyk P.A."/>
            <person name="Barry K."/>
            <person name="Lindquist E."/>
            <person name="LaButti K."/>
            <person name="Lapidus A."/>
            <person name="Lucas S."/>
            <person name="Coutinho P."/>
            <person name="Gong Y."/>
            <person name="Samejima M."/>
            <person name="Mahadevan R."/>
            <person name="Abou-Zaid M."/>
            <person name="de Vries R.P."/>
            <person name="Igarashi K."/>
            <person name="Yadav J.S."/>
            <person name="Grigoriev I.V."/>
            <person name="Master E.R."/>
        </authorList>
    </citation>
    <scope>NUCLEOTIDE SEQUENCE [LARGE SCALE GENOMIC DNA]</scope>
    <source>
        <strain evidence="3 4">HHB-10118-sp</strain>
    </source>
</reference>
<evidence type="ECO:0000256" key="2">
    <source>
        <dbReference type="SAM" id="MobiDB-lite"/>
    </source>
</evidence>
<gene>
    <name evidence="3" type="ORF">PHACADRAFT_28258</name>
</gene>